<dbReference type="InterPro" id="IPR044880">
    <property type="entry name" value="NCX_ion-bd_dom_sf"/>
</dbReference>
<feature type="signal peptide" evidence="18">
    <location>
        <begin position="1"/>
        <end position="27"/>
    </location>
</feature>
<reference evidence="20" key="1">
    <citation type="submission" date="2023-03" db="EMBL/GenBank/DDBJ databases">
        <authorList>
            <person name="Julca I."/>
        </authorList>
    </citation>
    <scope>NUCLEOTIDE SEQUENCE</scope>
</reference>
<feature type="transmembrane region" description="Helical" evidence="17">
    <location>
        <begin position="141"/>
        <end position="162"/>
    </location>
</feature>
<keyword evidence="4" id="KW-0050">Antiport</keyword>
<dbReference type="SUPFAM" id="SSF47473">
    <property type="entry name" value="EF-hand"/>
    <property type="match status" value="1"/>
</dbReference>
<feature type="transmembrane region" description="Helical" evidence="17">
    <location>
        <begin position="231"/>
        <end position="253"/>
    </location>
</feature>
<dbReference type="GO" id="GO:0005886">
    <property type="term" value="C:plasma membrane"/>
    <property type="evidence" value="ECO:0007669"/>
    <property type="project" value="UniProtKB-SubCell"/>
</dbReference>
<dbReference type="InterPro" id="IPR018247">
    <property type="entry name" value="EF_Hand_1_Ca_BS"/>
</dbReference>
<keyword evidence="3" id="KW-0813">Transport</keyword>
<evidence type="ECO:0000313" key="21">
    <source>
        <dbReference type="Proteomes" id="UP001161247"/>
    </source>
</evidence>
<keyword evidence="11 17" id="KW-1133">Transmembrane helix</keyword>
<evidence type="ECO:0000256" key="2">
    <source>
        <dbReference type="ARBA" id="ARBA00008170"/>
    </source>
</evidence>
<gene>
    <name evidence="20" type="ORF">OLC1_LOCUS1249</name>
</gene>
<dbReference type="CDD" id="cd00051">
    <property type="entry name" value="EFh"/>
    <property type="match status" value="1"/>
</dbReference>
<dbReference type="FunFam" id="1.20.1420.30:FF:000019">
    <property type="entry name" value="Sodium/calcium exchanger NCL2"/>
    <property type="match status" value="1"/>
</dbReference>
<feature type="chain" id="PRO_5043796525" evidence="18">
    <location>
        <begin position="28"/>
        <end position="578"/>
    </location>
</feature>
<keyword evidence="21" id="KW-1185">Reference proteome</keyword>
<feature type="transmembrane region" description="Helical" evidence="17">
    <location>
        <begin position="100"/>
        <end position="121"/>
    </location>
</feature>
<evidence type="ECO:0000256" key="4">
    <source>
        <dbReference type="ARBA" id="ARBA00022449"/>
    </source>
</evidence>
<dbReference type="InterPro" id="IPR004837">
    <property type="entry name" value="NaCa_Exmemb"/>
</dbReference>
<sequence>MARKRSRPSLSFTVFFLVFLFCGVSYARLISDGSDPVAADGVYGQSQFIRLFNSAAEEKCEQTYGFLPCTTTALGNCFLIVVYGYLMFLAATYLSNGSELLLEILGPGLIGGLFLPILGALPDAMLILVSGLSGSKETAQSQVSVGIGLLAGSTVMLLTTIWGTCMVVGKCDLNNNVAVDSKDTKGFSLTGSGVSTDIWTCYAAIIMAVSVVPYIIVQFPIILHSTSGRHLAVLIGLIVSVLLLIAYCGYQVFQPWIQRRRIAFAKHKHVISGILKHLRMRALGKLCSDDGTINKEVLEKLFLTIDENGDGHLSHSELRALVIGIRFDEINLDQDDALEKVMKDFDTSEDAQISFDEFCSGVERWLQEARGLKPSSQAGASTMKYLDDFHEQTRRDHYFLGEQEQDQSDEIVEGVENPQRTSLKAVLLLLLGTAIAAAFADPLVDAVDNFSSATSIPSFFISFIALPLATNSSEAVSAIIFASRKKLRSASLTFSELYGAVTMNNLLCLSVFLALVYVRGLTWDFSSEVLVILIVCVVMGVFGSLRTTFPLWTCLIAFLLYPFSLALVYVLDYVFGWS</sequence>
<evidence type="ECO:0000256" key="1">
    <source>
        <dbReference type="ARBA" id="ARBA00004651"/>
    </source>
</evidence>
<feature type="transmembrane region" description="Helical" evidence="17">
    <location>
        <begin position="73"/>
        <end position="93"/>
    </location>
</feature>
<evidence type="ECO:0000256" key="5">
    <source>
        <dbReference type="ARBA" id="ARBA00022475"/>
    </source>
</evidence>
<dbReference type="PROSITE" id="PS00018">
    <property type="entry name" value="EF_HAND_1"/>
    <property type="match status" value="1"/>
</dbReference>
<dbReference type="Gene3D" id="1.10.238.10">
    <property type="entry name" value="EF-hand"/>
    <property type="match status" value="1"/>
</dbReference>
<dbReference type="GO" id="GO:0015369">
    <property type="term" value="F:calcium:proton antiporter activity"/>
    <property type="evidence" value="ECO:0007669"/>
    <property type="project" value="TreeGrafter"/>
</dbReference>
<feature type="transmembrane region" description="Helical" evidence="17">
    <location>
        <begin position="199"/>
        <end position="219"/>
    </location>
</feature>
<dbReference type="GO" id="GO:0005509">
    <property type="term" value="F:calcium ion binding"/>
    <property type="evidence" value="ECO:0007669"/>
    <property type="project" value="InterPro"/>
</dbReference>
<dbReference type="PANTHER" id="PTHR31503:SF36">
    <property type="entry name" value="SODIUM_CALCIUM EXCHANGER MEMBRANE REGION DOMAIN-CONTAINING PROTEIN"/>
    <property type="match status" value="1"/>
</dbReference>
<keyword evidence="13" id="KW-0915">Sodium</keyword>
<evidence type="ECO:0000256" key="10">
    <source>
        <dbReference type="ARBA" id="ARBA00022837"/>
    </source>
</evidence>
<evidence type="ECO:0000259" key="19">
    <source>
        <dbReference type="PROSITE" id="PS50222"/>
    </source>
</evidence>
<dbReference type="EMBL" id="OX459118">
    <property type="protein sequence ID" value="CAI9088747.1"/>
    <property type="molecule type" value="Genomic_DNA"/>
</dbReference>
<keyword evidence="12" id="KW-0346">Stress response</keyword>
<feature type="transmembrane region" description="Helical" evidence="17">
    <location>
        <begin position="456"/>
        <end position="482"/>
    </location>
</feature>
<dbReference type="GO" id="GO:0006814">
    <property type="term" value="P:sodium ion transport"/>
    <property type="evidence" value="ECO:0007669"/>
    <property type="project" value="UniProtKB-KW"/>
</dbReference>
<evidence type="ECO:0000256" key="9">
    <source>
        <dbReference type="ARBA" id="ARBA00022737"/>
    </source>
</evidence>
<feature type="transmembrane region" description="Helical" evidence="17">
    <location>
        <begin position="549"/>
        <end position="571"/>
    </location>
</feature>
<dbReference type="SMART" id="SM00054">
    <property type="entry name" value="EFh"/>
    <property type="match status" value="2"/>
</dbReference>
<evidence type="ECO:0000256" key="3">
    <source>
        <dbReference type="ARBA" id="ARBA00022448"/>
    </source>
</evidence>
<feature type="domain" description="EF-hand" evidence="19">
    <location>
        <begin position="333"/>
        <end position="368"/>
    </location>
</feature>
<name>A0AAV1C023_OLDCO</name>
<keyword evidence="7 17" id="KW-0812">Transmembrane</keyword>
<evidence type="ECO:0000256" key="8">
    <source>
        <dbReference type="ARBA" id="ARBA00022723"/>
    </source>
</evidence>
<evidence type="ECO:0000313" key="20">
    <source>
        <dbReference type="EMBL" id="CAI9088747.1"/>
    </source>
</evidence>
<keyword evidence="6" id="KW-0109">Calcium transport</keyword>
<dbReference type="GO" id="GO:0006874">
    <property type="term" value="P:intracellular calcium ion homeostasis"/>
    <property type="evidence" value="ECO:0007669"/>
    <property type="project" value="TreeGrafter"/>
</dbReference>
<keyword evidence="5" id="KW-1003">Cell membrane</keyword>
<dbReference type="AlphaFoldDB" id="A0AAV1C023"/>
<keyword evidence="10" id="KW-0106">Calcium</keyword>
<evidence type="ECO:0000256" key="12">
    <source>
        <dbReference type="ARBA" id="ARBA00023016"/>
    </source>
</evidence>
<comment type="subcellular location">
    <subcellularLocation>
        <location evidence="1">Cell membrane</location>
        <topology evidence="1">Multi-pass membrane protein</topology>
    </subcellularLocation>
</comment>
<evidence type="ECO:0000256" key="6">
    <source>
        <dbReference type="ARBA" id="ARBA00022568"/>
    </source>
</evidence>
<evidence type="ECO:0000256" key="16">
    <source>
        <dbReference type="ARBA" id="ARBA00023201"/>
    </source>
</evidence>
<organism evidence="20 21">
    <name type="scientific">Oldenlandia corymbosa var. corymbosa</name>
    <dbReference type="NCBI Taxonomy" id="529605"/>
    <lineage>
        <taxon>Eukaryota</taxon>
        <taxon>Viridiplantae</taxon>
        <taxon>Streptophyta</taxon>
        <taxon>Embryophyta</taxon>
        <taxon>Tracheophyta</taxon>
        <taxon>Spermatophyta</taxon>
        <taxon>Magnoliopsida</taxon>
        <taxon>eudicotyledons</taxon>
        <taxon>Gunneridae</taxon>
        <taxon>Pentapetalae</taxon>
        <taxon>asterids</taxon>
        <taxon>lamiids</taxon>
        <taxon>Gentianales</taxon>
        <taxon>Rubiaceae</taxon>
        <taxon>Rubioideae</taxon>
        <taxon>Spermacoceae</taxon>
        <taxon>Hedyotis-Oldenlandia complex</taxon>
        <taxon>Oldenlandia</taxon>
    </lineage>
</organism>
<dbReference type="Pfam" id="PF01699">
    <property type="entry name" value="Na_Ca_ex"/>
    <property type="match status" value="2"/>
</dbReference>
<evidence type="ECO:0000256" key="7">
    <source>
        <dbReference type="ARBA" id="ARBA00022692"/>
    </source>
</evidence>
<feature type="domain" description="EF-hand" evidence="19">
    <location>
        <begin position="293"/>
        <end position="328"/>
    </location>
</feature>
<dbReference type="InterPro" id="IPR011992">
    <property type="entry name" value="EF-hand-dom_pair"/>
</dbReference>
<keyword evidence="14" id="KW-0406">Ion transport</keyword>
<keyword evidence="18" id="KW-0732">Signal</keyword>
<dbReference type="PROSITE" id="PS50222">
    <property type="entry name" value="EF_HAND_2"/>
    <property type="match status" value="2"/>
</dbReference>
<feature type="transmembrane region" description="Helical" evidence="17">
    <location>
        <begin position="523"/>
        <end position="542"/>
    </location>
</feature>
<accession>A0AAV1C023</accession>
<keyword evidence="15 17" id="KW-0472">Membrane</keyword>
<proteinExistence type="inferred from homology"/>
<dbReference type="Gene3D" id="1.20.1420.30">
    <property type="entry name" value="NCX, central ion-binding region"/>
    <property type="match status" value="1"/>
</dbReference>
<keyword evidence="16" id="KW-0739">Sodium transport</keyword>
<dbReference type="PANTHER" id="PTHR31503">
    <property type="entry name" value="VACUOLAR CALCIUM ION TRANSPORTER"/>
    <property type="match status" value="1"/>
</dbReference>
<dbReference type="Proteomes" id="UP001161247">
    <property type="component" value="Chromosome 1"/>
</dbReference>
<evidence type="ECO:0000256" key="13">
    <source>
        <dbReference type="ARBA" id="ARBA00023053"/>
    </source>
</evidence>
<dbReference type="Pfam" id="PF13499">
    <property type="entry name" value="EF-hand_7"/>
    <property type="match status" value="1"/>
</dbReference>
<evidence type="ECO:0000256" key="17">
    <source>
        <dbReference type="SAM" id="Phobius"/>
    </source>
</evidence>
<keyword evidence="8" id="KW-0479">Metal-binding</keyword>
<keyword evidence="9" id="KW-0677">Repeat</keyword>
<evidence type="ECO:0000256" key="15">
    <source>
        <dbReference type="ARBA" id="ARBA00023136"/>
    </source>
</evidence>
<dbReference type="InterPro" id="IPR004713">
    <property type="entry name" value="CaH_exchang"/>
</dbReference>
<dbReference type="GO" id="GO:0005774">
    <property type="term" value="C:vacuolar membrane"/>
    <property type="evidence" value="ECO:0007669"/>
    <property type="project" value="UniProtKB-ARBA"/>
</dbReference>
<feature type="transmembrane region" description="Helical" evidence="17">
    <location>
        <begin position="425"/>
        <end position="444"/>
    </location>
</feature>
<evidence type="ECO:0000256" key="11">
    <source>
        <dbReference type="ARBA" id="ARBA00022989"/>
    </source>
</evidence>
<evidence type="ECO:0000256" key="14">
    <source>
        <dbReference type="ARBA" id="ARBA00023065"/>
    </source>
</evidence>
<evidence type="ECO:0000256" key="18">
    <source>
        <dbReference type="SAM" id="SignalP"/>
    </source>
</evidence>
<feature type="transmembrane region" description="Helical" evidence="17">
    <location>
        <begin position="494"/>
        <end position="517"/>
    </location>
</feature>
<dbReference type="InterPro" id="IPR002048">
    <property type="entry name" value="EF_hand_dom"/>
</dbReference>
<protein>
    <submittedName>
        <fullName evidence="20">OLC1v1023169C1</fullName>
    </submittedName>
</protein>
<comment type="similarity">
    <text evidence="2">Belongs to the Ca(2+):cation antiporter (CaCA) (TC 2.A.19) family.</text>
</comment>